<evidence type="ECO:0000256" key="6">
    <source>
        <dbReference type="ARBA" id="ARBA00025643"/>
    </source>
</evidence>
<evidence type="ECO:0000256" key="5">
    <source>
        <dbReference type="ARBA" id="ARBA00022764"/>
    </source>
</evidence>
<evidence type="ECO:0000313" key="9">
    <source>
        <dbReference type="EMBL" id="MDH4573094.1"/>
    </source>
</evidence>
<evidence type="ECO:0000256" key="1">
    <source>
        <dbReference type="ARBA" id="ARBA00004418"/>
    </source>
</evidence>
<proteinExistence type="inferred from homology"/>
<dbReference type="Pfam" id="PF13144">
    <property type="entry name" value="ChapFlgA"/>
    <property type="match status" value="1"/>
</dbReference>
<dbReference type="Proteomes" id="UP001162135">
    <property type="component" value="Unassembled WGS sequence"/>
</dbReference>
<dbReference type="Gene3D" id="2.30.30.760">
    <property type="match status" value="1"/>
</dbReference>
<protein>
    <recommendedName>
        <fullName evidence="3">Flagella basal body P-ring formation protein FlgA</fullName>
    </recommendedName>
</protein>
<evidence type="ECO:0000256" key="4">
    <source>
        <dbReference type="ARBA" id="ARBA00022729"/>
    </source>
</evidence>
<feature type="domain" description="SAF" evidence="8">
    <location>
        <begin position="172"/>
        <end position="234"/>
    </location>
</feature>
<accession>A0ABT6I5V0</accession>
<dbReference type="InterPro" id="IPR039246">
    <property type="entry name" value="Flagellar_FlgA"/>
</dbReference>
<evidence type="ECO:0000256" key="7">
    <source>
        <dbReference type="SAM" id="MobiDB-lite"/>
    </source>
</evidence>
<dbReference type="NCBIfam" id="TIGR03170">
    <property type="entry name" value="flgA_cterm"/>
    <property type="match status" value="1"/>
</dbReference>
<evidence type="ECO:0000259" key="8">
    <source>
        <dbReference type="SMART" id="SM00858"/>
    </source>
</evidence>
<keyword evidence="5" id="KW-0574">Periplasm</keyword>
<name>A0ABT6I5V0_9GAMM</name>
<reference evidence="9" key="2">
    <citation type="submission" date="2017-11" db="EMBL/GenBank/DDBJ databases">
        <authorList>
            <person name="Das S.K."/>
        </authorList>
    </citation>
    <scope>NUCLEOTIDE SEQUENCE</scope>
    <source>
        <strain evidence="9">S4-41</strain>
    </source>
</reference>
<keyword evidence="9" id="KW-0282">Flagellum</keyword>
<dbReference type="SMART" id="SM00858">
    <property type="entry name" value="SAF"/>
    <property type="match status" value="1"/>
</dbReference>
<feature type="compositionally biased region" description="Low complexity" evidence="7">
    <location>
        <begin position="118"/>
        <end position="134"/>
    </location>
</feature>
<feature type="region of interest" description="Disordered" evidence="7">
    <location>
        <begin position="30"/>
        <end position="69"/>
    </location>
</feature>
<dbReference type="PANTHER" id="PTHR36307:SF1">
    <property type="entry name" value="FLAGELLA BASAL BODY P-RING FORMATION PROTEIN FLGA"/>
    <property type="match status" value="1"/>
</dbReference>
<organism evidence="9 10">
    <name type="scientific">Salinicola acroporae</name>
    <dbReference type="NCBI Taxonomy" id="1541440"/>
    <lineage>
        <taxon>Bacteria</taxon>
        <taxon>Pseudomonadati</taxon>
        <taxon>Pseudomonadota</taxon>
        <taxon>Gammaproteobacteria</taxon>
        <taxon>Oceanospirillales</taxon>
        <taxon>Halomonadaceae</taxon>
        <taxon>Salinicola</taxon>
    </lineage>
</organism>
<keyword evidence="9" id="KW-0969">Cilium</keyword>
<comment type="caution">
    <text evidence="9">The sequence shown here is derived from an EMBL/GenBank/DDBJ whole genome shotgun (WGS) entry which is preliminary data.</text>
</comment>
<dbReference type="PANTHER" id="PTHR36307">
    <property type="entry name" value="FLAGELLA BASAL BODY P-RING FORMATION PROTEIN FLGA"/>
    <property type="match status" value="1"/>
</dbReference>
<evidence type="ECO:0000313" key="10">
    <source>
        <dbReference type="Proteomes" id="UP001162135"/>
    </source>
</evidence>
<keyword evidence="10" id="KW-1185">Reference proteome</keyword>
<dbReference type="InterPro" id="IPR013974">
    <property type="entry name" value="SAF"/>
</dbReference>
<sequence length="296" mass="31856">MRAIFINAWRRARLKSLPLWGIPSIDAVHREPASHRGPCHASRSVRNVSARPVEVPPRSAPGRLDHSHDADGATVRAVAVANTLDIAGGYAGPTGRCDQHECDALPSTANRVSRRSSQDSASGSSSRSRGLSDAPTFSASTWGPQGRVTVGVHCGSDSSRTRYVQATVSAVVRHLVASQPIEPGQRIDAMALDWQQTDISRLRRGYLDDPAEAAGMVATRRIPPGTTLTESMVRKPWMVKRGDTVVLTAVGQGFSVSRNVEALDNGGLGSTIRLKTENNQILQGRVTGQDRLRVDF</sequence>
<dbReference type="CDD" id="cd11614">
    <property type="entry name" value="SAF_CpaB_FlgA_like"/>
    <property type="match status" value="1"/>
</dbReference>
<evidence type="ECO:0000256" key="3">
    <source>
        <dbReference type="ARBA" id="ARBA00014754"/>
    </source>
</evidence>
<evidence type="ECO:0000256" key="2">
    <source>
        <dbReference type="ARBA" id="ARBA00010474"/>
    </source>
</evidence>
<feature type="region of interest" description="Disordered" evidence="7">
    <location>
        <begin position="106"/>
        <end position="145"/>
    </location>
</feature>
<comment type="subcellular location">
    <subcellularLocation>
        <location evidence="1">Periplasm</location>
    </subcellularLocation>
</comment>
<reference evidence="9" key="1">
    <citation type="journal article" date="2015" name="Antonie Van Leeuwenhoek">
        <title>Comparative 16S rRNA signatures and multilocus sequence analysis for the genus Salinicola and description of Salinicola acroporae sp. nov., isolated from coral Acropora digitifera.</title>
        <authorList>
            <person name="Lepcha R.T."/>
            <person name="Poddar A."/>
            <person name="Schumann P."/>
            <person name="Das S.K."/>
        </authorList>
    </citation>
    <scope>NUCLEOTIDE SEQUENCE</scope>
    <source>
        <strain evidence="9">S4-41</strain>
    </source>
</reference>
<dbReference type="EMBL" id="PGFS01000001">
    <property type="protein sequence ID" value="MDH4573094.1"/>
    <property type="molecule type" value="Genomic_DNA"/>
</dbReference>
<gene>
    <name evidence="9" type="primary">flgA</name>
    <name evidence="9" type="ORF">CUR86_11980</name>
</gene>
<dbReference type="InterPro" id="IPR017585">
    <property type="entry name" value="SAF_FlgA"/>
</dbReference>
<comment type="similarity">
    <text evidence="2">Belongs to the FlgA family.</text>
</comment>
<keyword evidence="9" id="KW-0966">Cell projection</keyword>
<dbReference type="Gene3D" id="3.90.1210.10">
    <property type="entry name" value="Antifreeze-like/N-acetylneuraminic acid synthase C-terminal domain"/>
    <property type="match status" value="1"/>
</dbReference>
<comment type="function">
    <text evidence="6">Involved in the assembly process of the P-ring formation. It may associate with FlgF on the rod constituting a structure essential for the P-ring assembly or may act as a modulator protein for the P-ring assembly.</text>
</comment>
<keyword evidence="4" id="KW-0732">Signal</keyword>